<dbReference type="PROSITE" id="PS50157">
    <property type="entry name" value="ZINC_FINGER_C2H2_2"/>
    <property type="match status" value="1"/>
</dbReference>
<dbReference type="PROSITE" id="PS00028">
    <property type="entry name" value="ZINC_FINGER_C2H2_1"/>
    <property type="match status" value="1"/>
</dbReference>
<dbReference type="OrthoDB" id="1933825at2759"/>
<dbReference type="InterPro" id="IPR053266">
    <property type="entry name" value="Zinc_finger_protein_7"/>
</dbReference>
<evidence type="ECO:0000313" key="3">
    <source>
        <dbReference type="EMBL" id="GFY90035.1"/>
    </source>
</evidence>
<dbReference type="EMBL" id="BJWL01000007">
    <property type="protein sequence ID" value="GFY90035.1"/>
    <property type="molecule type" value="Genomic_DNA"/>
</dbReference>
<keyword evidence="4" id="KW-1185">Reference proteome</keyword>
<name>A0A7J0EU61_9ERIC</name>
<reference evidence="3 4" key="1">
    <citation type="submission" date="2019-07" db="EMBL/GenBank/DDBJ databases">
        <title>De Novo Assembly of kiwifruit Actinidia rufa.</title>
        <authorList>
            <person name="Sugita-Konishi S."/>
            <person name="Sato K."/>
            <person name="Mori E."/>
            <person name="Abe Y."/>
            <person name="Kisaki G."/>
            <person name="Hamano K."/>
            <person name="Suezawa K."/>
            <person name="Otani M."/>
            <person name="Fukuda T."/>
            <person name="Manabe T."/>
            <person name="Gomi K."/>
            <person name="Tabuchi M."/>
            <person name="Akimitsu K."/>
            <person name="Kataoka I."/>
        </authorList>
    </citation>
    <scope>NUCLEOTIDE SEQUENCE [LARGE SCALE GENOMIC DNA]</scope>
    <source>
        <strain evidence="4">cv. Fuchu</strain>
    </source>
</reference>
<organism evidence="3 4">
    <name type="scientific">Actinidia rufa</name>
    <dbReference type="NCBI Taxonomy" id="165716"/>
    <lineage>
        <taxon>Eukaryota</taxon>
        <taxon>Viridiplantae</taxon>
        <taxon>Streptophyta</taxon>
        <taxon>Embryophyta</taxon>
        <taxon>Tracheophyta</taxon>
        <taxon>Spermatophyta</taxon>
        <taxon>Magnoliopsida</taxon>
        <taxon>eudicotyledons</taxon>
        <taxon>Gunneridae</taxon>
        <taxon>Pentapetalae</taxon>
        <taxon>asterids</taxon>
        <taxon>Ericales</taxon>
        <taxon>Actinidiaceae</taxon>
        <taxon>Actinidia</taxon>
    </lineage>
</organism>
<evidence type="ECO:0000313" key="4">
    <source>
        <dbReference type="Proteomes" id="UP000585474"/>
    </source>
</evidence>
<evidence type="ECO:0000259" key="2">
    <source>
        <dbReference type="PROSITE" id="PS50157"/>
    </source>
</evidence>
<feature type="domain" description="C2H2-type" evidence="2">
    <location>
        <begin position="47"/>
        <end position="74"/>
    </location>
</feature>
<keyword evidence="1" id="KW-0479">Metal-binding</keyword>
<dbReference type="PANTHER" id="PTHR47593">
    <property type="entry name" value="ZINC FINGER PROTEIN 4-LIKE"/>
    <property type="match status" value="1"/>
</dbReference>
<proteinExistence type="predicted"/>
<keyword evidence="1" id="KW-0862">Zinc</keyword>
<dbReference type="InterPro" id="IPR013087">
    <property type="entry name" value="Znf_C2H2_type"/>
</dbReference>
<comment type="caution">
    <text evidence="3">The sequence shown here is derived from an EMBL/GenBank/DDBJ whole genome shotgun (WGS) entry which is preliminary data.</text>
</comment>
<dbReference type="Proteomes" id="UP000585474">
    <property type="component" value="Unassembled WGS sequence"/>
</dbReference>
<sequence>MRTSDNNHHGTPDVKPGEWLNLSLGRNLDTVLGESNSLSRPVSAKVFSCNFCMRKFFSSQALGGHQNAHKRERGAARGYQHHSTINTLMVRSLGVRSHSLIKKPSRDEPAIVERFNETNPGLWMPWEPYKMEEALDLMWPGSFRLARQPPERPSDSLELDLNLRL</sequence>
<protein>
    <submittedName>
        <fullName evidence="3">Zinc finger protein 7</fullName>
    </submittedName>
</protein>
<dbReference type="GO" id="GO:0008270">
    <property type="term" value="F:zinc ion binding"/>
    <property type="evidence" value="ECO:0007669"/>
    <property type="project" value="UniProtKB-KW"/>
</dbReference>
<dbReference type="InterPro" id="IPR036236">
    <property type="entry name" value="Znf_C2H2_sf"/>
</dbReference>
<dbReference type="SUPFAM" id="SSF57667">
    <property type="entry name" value="beta-beta-alpha zinc fingers"/>
    <property type="match status" value="1"/>
</dbReference>
<dbReference type="AlphaFoldDB" id="A0A7J0EU61"/>
<dbReference type="PANTHER" id="PTHR47593:SF8">
    <property type="entry name" value="OS12G0581900 PROTEIN"/>
    <property type="match status" value="1"/>
</dbReference>
<accession>A0A7J0EU61</accession>
<gene>
    <name evidence="3" type="ORF">Acr_07g0002320</name>
</gene>
<dbReference type="Gene3D" id="3.30.160.60">
    <property type="entry name" value="Classic Zinc Finger"/>
    <property type="match status" value="1"/>
</dbReference>
<keyword evidence="1" id="KW-0863">Zinc-finger</keyword>
<evidence type="ECO:0000256" key="1">
    <source>
        <dbReference type="PROSITE-ProRule" id="PRU00042"/>
    </source>
</evidence>